<evidence type="ECO:0000313" key="2">
    <source>
        <dbReference type="Proteomes" id="UP000462362"/>
    </source>
</evidence>
<comment type="caution">
    <text evidence="1">The sequence shown here is derived from an EMBL/GenBank/DDBJ whole genome shotgun (WGS) entry which is preliminary data.</text>
</comment>
<accession>A0A6I3S1A1</accession>
<dbReference type="RefSeq" id="WP_155165797.1">
    <property type="nucleotide sequence ID" value="NZ_WNBY01000025.1"/>
</dbReference>
<reference evidence="1 2" key="1">
    <citation type="journal article" date="2019" name="Nat. Med.">
        <title>A library of human gut bacterial isolates paired with longitudinal multiomics data enables mechanistic microbiome research.</title>
        <authorList>
            <person name="Poyet M."/>
            <person name="Groussin M."/>
            <person name="Gibbons S.M."/>
            <person name="Avila-Pacheco J."/>
            <person name="Jiang X."/>
            <person name="Kearney S.M."/>
            <person name="Perrotta A.R."/>
            <person name="Berdy B."/>
            <person name="Zhao S."/>
            <person name="Lieberman T.D."/>
            <person name="Swanson P.K."/>
            <person name="Smith M."/>
            <person name="Roesemann S."/>
            <person name="Alexander J.E."/>
            <person name="Rich S.A."/>
            <person name="Livny J."/>
            <person name="Vlamakis H."/>
            <person name="Clish C."/>
            <person name="Bullock K."/>
            <person name="Deik A."/>
            <person name="Scott J."/>
            <person name="Pierce K.A."/>
            <person name="Xavier R.J."/>
            <person name="Alm E.J."/>
        </authorList>
    </citation>
    <scope>NUCLEOTIDE SEQUENCE [LARGE SCALE GENOMIC DNA]</scope>
    <source>
        <strain evidence="1 2">BIOML-A2</strain>
    </source>
</reference>
<name>A0A6I3S1A1_9BURK</name>
<organism evidence="1 2">
    <name type="scientific">Parasutterella excrementihominis</name>
    <dbReference type="NCBI Taxonomy" id="487175"/>
    <lineage>
        <taxon>Bacteria</taxon>
        <taxon>Pseudomonadati</taxon>
        <taxon>Pseudomonadota</taxon>
        <taxon>Betaproteobacteria</taxon>
        <taxon>Burkholderiales</taxon>
        <taxon>Sutterellaceae</taxon>
        <taxon>Parasutterella</taxon>
    </lineage>
</organism>
<dbReference type="Proteomes" id="UP000462362">
    <property type="component" value="Unassembled WGS sequence"/>
</dbReference>
<proteinExistence type="predicted"/>
<dbReference type="EMBL" id="WNCL01000012">
    <property type="protein sequence ID" value="MTU43077.1"/>
    <property type="molecule type" value="Genomic_DNA"/>
</dbReference>
<sequence length="142" mass="16128">MSNNQSLQTKLSNRCLPGWISQKNAELILDIGANIFKAASRKPDFPKAVVFGKSKRWKLSEILALCNAQRIITDGKTKEACVLDASNMAAYLNISTFSLKQQLKNPAFPKPFDLGKRYWKAADIDRYCDELRFKDTNRNNIL</sequence>
<protein>
    <submittedName>
        <fullName evidence="1">Uncharacterized protein</fullName>
    </submittedName>
</protein>
<dbReference type="AlphaFoldDB" id="A0A6I3S1A1"/>
<gene>
    <name evidence="1" type="ORF">GMD42_05470</name>
</gene>
<evidence type="ECO:0000313" key="1">
    <source>
        <dbReference type="EMBL" id="MTU43077.1"/>
    </source>
</evidence>